<dbReference type="InterPro" id="IPR007679">
    <property type="entry name" value="DUF569"/>
</dbReference>
<dbReference type="EMBL" id="NCVQ01000010">
    <property type="protein sequence ID" value="PWZ05790.1"/>
    <property type="molecule type" value="Genomic_DNA"/>
</dbReference>
<dbReference type="InterPro" id="IPR054726">
    <property type="entry name" value="Ubiq_DUF569-assoc"/>
</dbReference>
<reference evidence="3 4" key="1">
    <citation type="journal article" date="2018" name="Nat. Genet.">
        <title>Extensive intraspecific gene order and gene structural variations between Mo17 and other maize genomes.</title>
        <authorList>
            <person name="Sun S."/>
            <person name="Zhou Y."/>
            <person name="Chen J."/>
            <person name="Shi J."/>
            <person name="Zhao H."/>
            <person name="Zhao H."/>
            <person name="Song W."/>
            <person name="Zhang M."/>
            <person name="Cui Y."/>
            <person name="Dong X."/>
            <person name="Liu H."/>
            <person name="Ma X."/>
            <person name="Jiao Y."/>
            <person name="Wang B."/>
            <person name="Wei X."/>
            <person name="Stein J.C."/>
            <person name="Glaubitz J.C."/>
            <person name="Lu F."/>
            <person name="Yu G."/>
            <person name="Liang C."/>
            <person name="Fengler K."/>
            <person name="Li B."/>
            <person name="Rafalski A."/>
            <person name="Schnable P.S."/>
            <person name="Ware D.H."/>
            <person name="Buckler E.S."/>
            <person name="Lai J."/>
        </authorList>
    </citation>
    <scope>NUCLEOTIDE SEQUENCE [LARGE SCALE GENOMIC DNA]</scope>
    <source>
        <strain evidence="4">cv. Missouri 17</strain>
        <tissue evidence="3">Seedling</tissue>
    </source>
</reference>
<organism evidence="3 4">
    <name type="scientific">Zea mays</name>
    <name type="common">Maize</name>
    <dbReference type="NCBI Taxonomy" id="4577"/>
    <lineage>
        <taxon>Eukaryota</taxon>
        <taxon>Viridiplantae</taxon>
        <taxon>Streptophyta</taxon>
        <taxon>Embryophyta</taxon>
        <taxon>Tracheophyta</taxon>
        <taxon>Spermatophyta</taxon>
        <taxon>Magnoliopsida</taxon>
        <taxon>Liliopsida</taxon>
        <taxon>Poales</taxon>
        <taxon>Poaceae</taxon>
        <taxon>PACMAD clade</taxon>
        <taxon>Panicoideae</taxon>
        <taxon>Andropogonodae</taxon>
        <taxon>Andropogoneae</taxon>
        <taxon>Tripsacinae</taxon>
        <taxon>Zea</taxon>
    </lineage>
</organism>
<dbReference type="PANTHER" id="PTHR31205">
    <property type="entry name" value="ACTIN CROSS-LINKING PROTEIN (DUF569)"/>
    <property type="match status" value="1"/>
</dbReference>
<feature type="domain" description="DUF569" evidence="1">
    <location>
        <begin position="29"/>
        <end position="169"/>
    </location>
</feature>
<sequence length="332" mass="36858">MLLFPLRLEPASIHSSTVAPAPRPPAAAMNNFPDGTHVWLQSCARRGYLHADEDGSGVSLSNSRATLNAAWQVHRIVHGGVDYVLLRSAAYGRYLALSASLAADGHRGREAAQRDFNEPQQLNVRWRALSAGDGSGHVLLCNVLVSEERFLRANGRYRRWNSGVTVDVVGNGGRSTMMHWTVMEIPLRPAPPALPNPSTDLGVPTGLLQRRRTGHVTDRQRTIRYMRANDEGNFLGAETFRFFGRSVFNLRYEVAVKVNEDMLTITLCAHAGFYGRLTPLVVDLPRSQDPLDIVVLPNNSPAAMGLRHPNVDDPVPWEQDFYSNFMSDPRIQ</sequence>
<dbReference type="ExpressionAtlas" id="A0A3L6DB27">
    <property type="expression patterns" value="baseline"/>
</dbReference>
<dbReference type="InterPro" id="IPR008999">
    <property type="entry name" value="Actin-crosslinking"/>
</dbReference>
<comment type="caution">
    <text evidence="3">The sequence shown here is derived from an EMBL/GenBank/DDBJ whole genome shotgun (WGS) entry which is preliminary data.</text>
</comment>
<dbReference type="AlphaFoldDB" id="A0A3L6DB27"/>
<protein>
    <submittedName>
        <fullName evidence="3">Uncharacterized protein</fullName>
    </submittedName>
</protein>
<dbReference type="Pfam" id="PF22932">
    <property type="entry name" value="Ubiq_DUF_assoc"/>
    <property type="match status" value="1"/>
</dbReference>
<evidence type="ECO:0000313" key="3">
    <source>
        <dbReference type="EMBL" id="PWZ05790.1"/>
    </source>
</evidence>
<accession>A0A3L6DB27</accession>
<dbReference type="Pfam" id="PF04601">
    <property type="entry name" value="DUF569"/>
    <property type="match status" value="1"/>
</dbReference>
<dbReference type="PANTHER" id="PTHR31205:SF3">
    <property type="entry name" value="OS06G0161100 PROTEIN"/>
    <property type="match status" value="1"/>
</dbReference>
<evidence type="ECO:0000313" key="4">
    <source>
        <dbReference type="Proteomes" id="UP000251960"/>
    </source>
</evidence>
<dbReference type="Proteomes" id="UP000251960">
    <property type="component" value="Chromosome 9"/>
</dbReference>
<dbReference type="SUPFAM" id="SSF50405">
    <property type="entry name" value="Actin-crosslinking proteins"/>
    <property type="match status" value="1"/>
</dbReference>
<proteinExistence type="predicted"/>
<dbReference type="CDD" id="cd23340">
    <property type="entry name" value="beta-trefoil_FSCN_ACP-like"/>
    <property type="match status" value="1"/>
</dbReference>
<evidence type="ECO:0000259" key="2">
    <source>
        <dbReference type="Pfam" id="PF22932"/>
    </source>
</evidence>
<gene>
    <name evidence="3" type="ORF">Zm00014a_023953</name>
</gene>
<feature type="domain" description="DUF569" evidence="2">
    <location>
        <begin position="220"/>
        <end position="296"/>
    </location>
</feature>
<name>A0A3L6DB27_MAIZE</name>
<evidence type="ECO:0000259" key="1">
    <source>
        <dbReference type="Pfam" id="PF04601"/>
    </source>
</evidence>